<reference evidence="2" key="1">
    <citation type="submission" date="2021-05" db="EMBL/GenBank/DDBJ databases">
        <authorList>
            <person name="Alioto T."/>
            <person name="Alioto T."/>
            <person name="Gomez Garrido J."/>
        </authorList>
    </citation>
    <scope>NUCLEOTIDE SEQUENCE</scope>
</reference>
<dbReference type="EMBL" id="HBUF01239591">
    <property type="protein sequence ID" value="CAG6676391.1"/>
    <property type="molecule type" value="Transcribed_RNA"/>
</dbReference>
<name>A0A8D8T031_9HEMI</name>
<keyword evidence="1" id="KW-0732">Signal</keyword>
<evidence type="ECO:0000313" key="2">
    <source>
        <dbReference type="EMBL" id="CAG6676391.1"/>
    </source>
</evidence>
<feature type="chain" id="PRO_5034846435" evidence="1">
    <location>
        <begin position="21"/>
        <end position="113"/>
    </location>
</feature>
<proteinExistence type="predicted"/>
<protein>
    <submittedName>
        <fullName evidence="2">Uncharacterized protein</fullName>
    </submittedName>
</protein>
<evidence type="ECO:0000256" key="1">
    <source>
        <dbReference type="SAM" id="SignalP"/>
    </source>
</evidence>
<feature type="signal peptide" evidence="1">
    <location>
        <begin position="1"/>
        <end position="20"/>
    </location>
</feature>
<dbReference type="AlphaFoldDB" id="A0A8D8T031"/>
<sequence length="113" mass="13296">MARLWLLLLVTSVYIFNTKAYNGNEDGQKSPSEAIVVQSDQINVESLHRYDRIRRDMDQRFRDRMDKLLGGGKEKPKGFLDRVKEAWRILRGKTTTPLMMKRFSINDLKRPEP</sequence>
<accession>A0A8D8T031</accession>
<organism evidence="2">
    <name type="scientific">Cacopsylla melanoneura</name>
    <dbReference type="NCBI Taxonomy" id="428564"/>
    <lineage>
        <taxon>Eukaryota</taxon>
        <taxon>Metazoa</taxon>
        <taxon>Ecdysozoa</taxon>
        <taxon>Arthropoda</taxon>
        <taxon>Hexapoda</taxon>
        <taxon>Insecta</taxon>
        <taxon>Pterygota</taxon>
        <taxon>Neoptera</taxon>
        <taxon>Paraneoptera</taxon>
        <taxon>Hemiptera</taxon>
        <taxon>Sternorrhyncha</taxon>
        <taxon>Psylloidea</taxon>
        <taxon>Psyllidae</taxon>
        <taxon>Psyllinae</taxon>
        <taxon>Cacopsylla</taxon>
    </lineage>
</organism>